<keyword evidence="5" id="KW-1185">Reference proteome</keyword>
<protein>
    <submittedName>
        <fullName evidence="4">GNAT family N-acetyltransferase</fullName>
    </submittedName>
</protein>
<dbReference type="RefSeq" id="WP_263248322.1">
    <property type="nucleotide sequence ID" value="NZ_BAABLT010000026.1"/>
</dbReference>
<evidence type="ECO:0000259" key="3">
    <source>
        <dbReference type="PROSITE" id="PS51186"/>
    </source>
</evidence>
<sequence length="167" mass="18838">MIRLALSTDLPTLREVERAAGAAFREIGMAAIADDEPPDLDVLARYQAAGRAWVCADGDDVPVAYLLVDRVDGRAHVEQVSVHPAHSRRGLGARLLDTAQRWARREELAGLTLTTFAEVPWNAPYYRRLGFRELADAELTPQLRALRRHEAEQGLDRWPRVAMFRDR</sequence>
<dbReference type="PANTHER" id="PTHR43800">
    <property type="entry name" value="PEPTIDYL-LYSINE N-ACETYLTRANSFERASE YJAB"/>
    <property type="match status" value="1"/>
</dbReference>
<dbReference type="Gene3D" id="3.40.630.30">
    <property type="match status" value="1"/>
</dbReference>
<evidence type="ECO:0000313" key="4">
    <source>
        <dbReference type="EMBL" id="MFD0921998.1"/>
    </source>
</evidence>
<organism evidence="4 5">
    <name type="scientific">Saccharopolyspora rosea</name>
    <dbReference type="NCBI Taxonomy" id="524884"/>
    <lineage>
        <taxon>Bacteria</taxon>
        <taxon>Bacillati</taxon>
        <taxon>Actinomycetota</taxon>
        <taxon>Actinomycetes</taxon>
        <taxon>Pseudonocardiales</taxon>
        <taxon>Pseudonocardiaceae</taxon>
        <taxon>Saccharopolyspora</taxon>
    </lineage>
</organism>
<feature type="domain" description="N-acetyltransferase" evidence="3">
    <location>
        <begin position="1"/>
        <end position="150"/>
    </location>
</feature>
<dbReference type="InterPro" id="IPR016181">
    <property type="entry name" value="Acyl_CoA_acyltransferase"/>
</dbReference>
<dbReference type="Proteomes" id="UP001597018">
    <property type="component" value="Unassembled WGS sequence"/>
</dbReference>
<dbReference type="Pfam" id="PF00583">
    <property type="entry name" value="Acetyltransf_1"/>
    <property type="match status" value="1"/>
</dbReference>
<reference evidence="5" key="1">
    <citation type="journal article" date="2019" name="Int. J. Syst. Evol. Microbiol.">
        <title>The Global Catalogue of Microorganisms (GCM) 10K type strain sequencing project: providing services to taxonomists for standard genome sequencing and annotation.</title>
        <authorList>
            <consortium name="The Broad Institute Genomics Platform"/>
            <consortium name="The Broad Institute Genome Sequencing Center for Infectious Disease"/>
            <person name="Wu L."/>
            <person name="Ma J."/>
        </authorList>
    </citation>
    <scope>NUCLEOTIDE SEQUENCE [LARGE SCALE GENOMIC DNA]</scope>
    <source>
        <strain evidence="5">CCUG 56401</strain>
    </source>
</reference>
<comment type="caution">
    <text evidence="4">The sequence shown here is derived from an EMBL/GenBank/DDBJ whole genome shotgun (WGS) entry which is preliminary data.</text>
</comment>
<proteinExistence type="predicted"/>
<dbReference type="CDD" id="cd04301">
    <property type="entry name" value="NAT_SF"/>
    <property type="match status" value="1"/>
</dbReference>
<dbReference type="EMBL" id="JBHTIW010000017">
    <property type="protein sequence ID" value="MFD0921998.1"/>
    <property type="molecule type" value="Genomic_DNA"/>
</dbReference>
<evidence type="ECO:0000256" key="2">
    <source>
        <dbReference type="ARBA" id="ARBA00023315"/>
    </source>
</evidence>
<evidence type="ECO:0000256" key="1">
    <source>
        <dbReference type="ARBA" id="ARBA00022679"/>
    </source>
</evidence>
<dbReference type="PANTHER" id="PTHR43800:SF1">
    <property type="entry name" value="PEPTIDYL-LYSINE N-ACETYLTRANSFERASE YJAB"/>
    <property type="match status" value="1"/>
</dbReference>
<dbReference type="InterPro" id="IPR000182">
    <property type="entry name" value="GNAT_dom"/>
</dbReference>
<gene>
    <name evidence="4" type="ORF">ACFQ16_19815</name>
</gene>
<dbReference type="PROSITE" id="PS51186">
    <property type="entry name" value="GNAT"/>
    <property type="match status" value="1"/>
</dbReference>
<name>A0ABW3FVV1_9PSEU</name>
<evidence type="ECO:0000313" key="5">
    <source>
        <dbReference type="Proteomes" id="UP001597018"/>
    </source>
</evidence>
<keyword evidence="1" id="KW-0808">Transferase</keyword>
<dbReference type="SUPFAM" id="SSF55729">
    <property type="entry name" value="Acyl-CoA N-acyltransferases (Nat)"/>
    <property type="match status" value="1"/>
</dbReference>
<keyword evidence="2" id="KW-0012">Acyltransferase</keyword>
<accession>A0ABW3FVV1</accession>